<dbReference type="InterPro" id="IPR004447">
    <property type="entry name" value="Peptidase_S41A"/>
</dbReference>
<dbReference type="PANTHER" id="PTHR32060">
    <property type="entry name" value="TAIL-SPECIFIC PROTEASE"/>
    <property type="match status" value="1"/>
</dbReference>
<sequence length="436" mass="47077" precursor="true">MIRKVVFLVVGVLLSASSMIVVQSVSANNENNTYKQLAIFGDIFERVRAQYVTVPDDKKLVENAINGMLSSLDPHSSYMDAEKAKDMRDSTKGEFGGLGIEVTMEKNLIKVVSPIDDTPASKAGILAGDVISKIDGKETNGQTLSEAVNKMRGAVGTPITLTIIRSGVDEPLEIKIVRDIIKVKAVKYRIENDIGYLRLIQFSEQTFVNLKAAIKDIQSKIPQDNLKGYVLDLRLNPGGLLDQAVNVSDAFLNKGEIVSTRGRKKSDVMRFDAKQGDIINGKPLIVLINGGSASASEIVAGALQDHRRATILGTQSFGKGSVQTIIPLGENGALRLTTALYYTPSGTSIQGTGITPDIIVEQPLPEKYKGYNVTLGESELKGHIKGKRESDKGSGSAAFVPKDPKDDVQLNQAYKLLRGEIVNAAFPPDPNKGILK</sequence>
<dbReference type="GO" id="GO:0007165">
    <property type="term" value="P:signal transduction"/>
    <property type="evidence" value="ECO:0007669"/>
    <property type="project" value="TreeGrafter"/>
</dbReference>
<feature type="chain" id="PRO_5001532167" evidence="7">
    <location>
        <begin position="28"/>
        <end position="436"/>
    </location>
</feature>
<evidence type="ECO:0000313" key="9">
    <source>
        <dbReference type="EMBL" id="CDP79748.1"/>
    </source>
</evidence>
<dbReference type="Gene3D" id="2.30.42.10">
    <property type="match status" value="1"/>
</dbReference>
<evidence type="ECO:0000256" key="2">
    <source>
        <dbReference type="ARBA" id="ARBA00022670"/>
    </source>
</evidence>
<keyword evidence="3 5" id="KW-0378">Hydrolase</keyword>
<proteinExistence type="inferred from homology"/>
<dbReference type="CDD" id="cd07560">
    <property type="entry name" value="Peptidase_S41_CPP"/>
    <property type="match status" value="1"/>
</dbReference>
<gene>
    <name evidence="9" type="primary">ctpA</name>
    <name evidence="9" type="ORF">BN1046_00651</name>
</gene>
<dbReference type="Gene3D" id="3.30.750.44">
    <property type="match status" value="1"/>
</dbReference>
<feature type="compositionally biased region" description="Basic and acidic residues" evidence="6">
    <location>
        <begin position="382"/>
        <end position="392"/>
    </location>
</feature>
<evidence type="ECO:0000256" key="6">
    <source>
        <dbReference type="SAM" id="MobiDB-lite"/>
    </source>
</evidence>
<name>A0A024LRA7_9HYPH</name>
<reference evidence="9" key="1">
    <citation type="submission" date="2013-11" db="EMBL/GenBank/DDBJ databases">
        <authorList>
            <person name="GENOMES U."/>
        </authorList>
    </citation>
    <scope>NUCLEOTIDE SEQUENCE</scope>
    <source>
        <strain evidence="9">MVT06</strain>
    </source>
</reference>
<dbReference type="Pfam" id="PF13180">
    <property type="entry name" value="PDZ_2"/>
    <property type="match status" value="1"/>
</dbReference>
<dbReference type="PROSITE" id="PS50106">
    <property type="entry name" value="PDZ"/>
    <property type="match status" value="1"/>
</dbReference>
<dbReference type="NCBIfam" id="TIGR00225">
    <property type="entry name" value="prc"/>
    <property type="match status" value="1"/>
</dbReference>
<dbReference type="GO" id="GO:0030288">
    <property type="term" value="C:outer membrane-bounded periplasmic space"/>
    <property type="evidence" value="ECO:0007669"/>
    <property type="project" value="TreeGrafter"/>
</dbReference>
<dbReference type="EMBL" id="HG977196">
    <property type="protein sequence ID" value="CDP79748.1"/>
    <property type="molecule type" value="Genomic_DNA"/>
</dbReference>
<feature type="domain" description="PDZ" evidence="8">
    <location>
        <begin position="84"/>
        <end position="154"/>
    </location>
</feature>
<dbReference type="Pfam" id="PF03572">
    <property type="entry name" value="Peptidase_S41"/>
    <property type="match status" value="1"/>
</dbReference>
<dbReference type="AlphaFoldDB" id="A0A024LRA7"/>
<feature type="signal peptide" evidence="7">
    <location>
        <begin position="1"/>
        <end position="27"/>
    </location>
</feature>
<evidence type="ECO:0000259" key="8">
    <source>
        <dbReference type="PROSITE" id="PS50106"/>
    </source>
</evidence>
<dbReference type="Gene3D" id="3.90.226.10">
    <property type="entry name" value="2-enoyl-CoA Hydratase, Chain A, domain 1"/>
    <property type="match status" value="1"/>
</dbReference>
<dbReference type="InterPro" id="IPR029045">
    <property type="entry name" value="ClpP/crotonase-like_dom_sf"/>
</dbReference>
<dbReference type="Pfam" id="PF22694">
    <property type="entry name" value="CtpB_N-like"/>
    <property type="match status" value="1"/>
</dbReference>
<dbReference type="CDD" id="cd06782">
    <property type="entry name" value="cpPDZ_CPP-like"/>
    <property type="match status" value="1"/>
</dbReference>
<dbReference type="FunFam" id="2.30.42.10:FF:000063">
    <property type="entry name" value="Peptidase, S41 family"/>
    <property type="match status" value="1"/>
</dbReference>
<dbReference type="FunFam" id="3.90.226.10:FF:000029">
    <property type="entry name" value="Peptidase, S41 family"/>
    <property type="match status" value="1"/>
</dbReference>
<dbReference type="InterPro" id="IPR036034">
    <property type="entry name" value="PDZ_sf"/>
</dbReference>
<accession>A0A024LRA7</accession>
<keyword evidence="4 5" id="KW-0720">Serine protease</keyword>
<evidence type="ECO:0000256" key="3">
    <source>
        <dbReference type="ARBA" id="ARBA00022801"/>
    </source>
</evidence>
<evidence type="ECO:0000256" key="4">
    <source>
        <dbReference type="ARBA" id="ARBA00022825"/>
    </source>
</evidence>
<dbReference type="SUPFAM" id="SSF52096">
    <property type="entry name" value="ClpP/crotonase"/>
    <property type="match status" value="1"/>
</dbReference>
<dbReference type="InterPro" id="IPR001478">
    <property type="entry name" value="PDZ"/>
</dbReference>
<keyword evidence="7" id="KW-0732">Signal</keyword>
<reference evidence="9" key="2">
    <citation type="submission" date="2014-05" db="EMBL/GenBank/DDBJ databases">
        <title>Genome sequencing of Bartonella spp. isolated from human blood.</title>
        <authorList>
            <person name="Raoult D."/>
        </authorList>
    </citation>
    <scope>NUCLEOTIDE SEQUENCE</scope>
    <source>
        <strain evidence="9">MVT06</strain>
    </source>
</reference>
<dbReference type="GO" id="GO:0008236">
    <property type="term" value="F:serine-type peptidase activity"/>
    <property type="evidence" value="ECO:0007669"/>
    <property type="project" value="UniProtKB-KW"/>
</dbReference>
<keyword evidence="2 5" id="KW-0645">Protease</keyword>
<dbReference type="PANTHER" id="PTHR32060:SF30">
    <property type="entry name" value="CARBOXY-TERMINAL PROCESSING PROTEASE CTPA"/>
    <property type="match status" value="1"/>
</dbReference>
<organism evidence="9">
    <name type="scientific">Bartonella schoenbuchensis</name>
    <dbReference type="NCBI Taxonomy" id="165694"/>
    <lineage>
        <taxon>Bacteria</taxon>
        <taxon>Pseudomonadati</taxon>
        <taxon>Pseudomonadota</taxon>
        <taxon>Alphaproteobacteria</taxon>
        <taxon>Hyphomicrobiales</taxon>
        <taxon>Bartonellaceae</taxon>
        <taxon>Bartonella</taxon>
    </lineage>
</organism>
<protein>
    <submittedName>
        <fullName evidence="9">Carboxy-terminal protease</fullName>
    </submittedName>
</protein>
<dbReference type="FunFam" id="3.30.750.44:FF:000001">
    <property type="entry name" value="S41 family peptidase"/>
    <property type="match status" value="1"/>
</dbReference>
<dbReference type="InterPro" id="IPR055210">
    <property type="entry name" value="CtpA/B_N"/>
</dbReference>
<dbReference type="SMART" id="SM00228">
    <property type="entry name" value="PDZ"/>
    <property type="match status" value="1"/>
</dbReference>
<feature type="region of interest" description="Disordered" evidence="6">
    <location>
        <begin position="382"/>
        <end position="406"/>
    </location>
</feature>
<evidence type="ECO:0000256" key="7">
    <source>
        <dbReference type="SAM" id="SignalP"/>
    </source>
</evidence>
<dbReference type="InterPro" id="IPR005151">
    <property type="entry name" value="Tail-specific_protease"/>
</dbReference>
<evidence type="ECO:0000256" key="5">
    <source>
        <dbReference type="RuleBase" id="RU004404"/>
    </source>
</evidence>
<dbReference type="SMART" id="SM00245">
    <property type="entry name" value="TSPc"/>
    <property type="match status" value="1"/>
</dbReference>
<dbReference type="GO" id="GO:0006508">
    <property type="term" value="P:proteolysis"/>
    <property type="evidence" value="ECO:0007669"/>
    <property type="project" value="UniProtKB-KW"/>
</dbReference>
<dbReference type="RefSeq" id="WP_010703408.1">
    <property type="nucleotide sequence ID" value="NZ_CADDYD010000001.1"/>
</dbReference>
<evidence type="ECO:0000256" key="1">
    <source>
        <dbReference type="ARBA" id="ARBA00009179"/>
    </source>
</evidence>
<comment type="similarity">
    <text evidence="1 5">Belongs to the peptidase S41A family.</text>
</comment>
<dbReference type="GO" id="GO:0004175">
    <property type="term" value="F:endopeptidase activity"/>
    <property type="evidence" value="ECO:0007669"/>
    <property type="project" value="TreeGrafter"/>
</dbReference>
<dbReference type="SUPFAM" id="SSF50156">
    <property type="entry name" value="PDZ domain-like"/>
    <property type="match status" value="1"/>
</dbReference>